<accession>A0ABW2B8G7</accession>
<comment type="caution">
    <text evidence="1">The sequence shown here is derived from an EMBL/GenBank/DDBJ whole genome shotgun (WGS) entry which is preliminary data.</text>
</comment>
<proteinExistence type="predicted"/>
<dbReference type="Proteomes" id="UP001596353">
    <property type="component" value="Unassembled WGS sequence"/>
</dbReference>
<evidence type="ECO:0000313" key="1">
    <source>
        <dbReference type="EMBL" id="MFC6761501.1"/>
    </source>
</evidence>
<protein>
    <submittedName>
        <fullName evidence="1">Uncharacterized protein</fullName>
    </submittedName>
</protein>
<gene>
    <name evidence="1" type="ORF">ACFQFQ_21905</name>
</gene>
<evidence type="ECO:0000313" key="2">
    <source>
        <dbReference type="Proteomes" id="UP001596353"/>
    </source>
</evidence>
<dbReference type="EMBL" id="JBHSWG010000003">
    <property type="protein sequence ID" value="MFC6761501.1"/>
    <property type="molecule type" value="Genomic_DNA"/>
</dbReference>
<name>A0ABW2B8G7_9RHOB</name>
<keyword evidence="2" id="KW-1185">Reference proteome</keyword>
<reference evidence="2" key="1">
    <citation type="journal article" date="2019" name="Int. J. Syst. Evol. Microbiol.">
        <title>The Global Catalogue of Microorganisms (GCM) 10K type strain sequencing project: providing services to taxonomists for standard genome sequencing and annotation.</title>
        <authorList>
            <consortium name="The Broad Institute Genomics Platform"/>
            <consortium name="The Broad Institute Genome Sequencing Center for Infectious Disease"/>
            <person name="Wu L."/>
            <person name="Ma J."/>
        </authorList>
    </citation>
    <scope>NUCLEOTIDE SEQUENCE [LARGE SCALE GENOMIC DNA]</scope>
    <source>
        <strain evidence="2">CCUG 66188</strain>
    </source>
</reference>
<organism evidence="1 2">
    <name type="scientific">Sulfitobacter porphyrae</name>
    <dbReference type="NCBI Taxonomy" id="1246864"/>
    <lineage>
        <taxon>Bacteria</taxon>
        <taxon>Pseudomonadati</taxon>
        <taxon>Pseudomonadota</taxon>
        <taxon>Alphaproteobacteria</taxon>
        <taxon>Rhodobacterales</taxon>
        <taxon>Roseobacteraceae</taxon>
        <taxon>Sulfitobacter</taxon>
    </lineage>
</organism>
<sequence>MDRTGQKLDLMLSEYRDEAAAPLLLVGTVQSNGLHKACPIARAARIQQR</sequence>